<dbReference type="Proteomes" id="UP000830671">
    <property type="component" value="Chromosome 2"/>
</dbReference>
<name>A0A9Q8WB02_9PEZI</name>
<keyword evidence="2" id="KW-1185">Reference proteome</keyword>
<reference evidence="1" key="1">
    <citation type="journal article" date="2021" name="Mol. Plant Microbe Interact.">
        <title>Complete Genome Sequence of the Plant-Pathogenic Fungus Colletotrichum lupini.</title>
        <authorList>
            <person name="Baroncelli R."/>
            <person name="Pensec F."/>
            <person name="Da Lio D."/>
            <person name="Boufleur T."/>
            <person name="Vicente I."/>
            <person name="Sarrocco S."/>
            <person name="Picot A."/>
            <person name="Baraldi E."/>
            <person name="Sukno S."/>
            <person name="Thon M."/>
            <person name="Le Floch G."/>
        </authorList>
    </citation>
    <scope>NUCLEOTIDE SEQUENCE</scope>
    <source>
        <strain evidence="1">IMI 504893</strain>
    </source>
</reference>
<protein>
    <submittedName>
        <fullName evidence="1">Uncharacterized protein</fullName>
    </submittedName>
</protein>
<dbReference type="EMBL" id="CP019474">
    <property type="protein sequence ID" value="UQC77168.1"/>
    <property type="molecule type" value="Genomic_DNA"/>
</dbReference>
<sequence>MSITTVCCFPRPKISRGLEHRETLNSFPETQATWSRDPKWVLRDSIPKMPSKTTKRCMRSRKSEEADTGHYPKLRWDFGQEASIRYSFRTEYLTTAMATVTVKVDGRPWHGLGRKWPLGSGRASSRSSCTSSINGTFLGSPPCVPPCHLPMKQAPTAPSTLRIDAHTLSTLQKQCLSCLPTQELVKWNGKKASAVICTLQALITFVLSRAQLLQERRRSASSCLHVSFHLLSNLNLPGPISASGGTSGKSLSDICIPLFLGHSFPPCPPPLARFATRPMEHTSSRQSFLPTEYLTASRSVHPRMPRHLSCAPQSVISRLPIPCLQINNLTATYRCNACTLPVSMFKSSSTNTFTPLTAHSTTESLLAIIARLTNNSGSFSTHNLHATDRPAGVSASPGTDANANPDTLVWGFTKKRSPLLDDPSRWDSTKQALMPLRGTVSASSPKLLSKGRFLSPLTSHLHIYHVPTEYMHRLRTHKPVLCMDAQRQFILGTTTKRASGDVYMLARLFQRQAVRPSVPGQLASHCAALSHDQQEPP</sequence>
<dbReference type="RefSeq" id="XP_049138808.1">
    <property type="nucleotide sequence ID" value="XM_049281665.1"/>
</dbReference>
<evidence type="ECO:0000313" key="2">
    <source>
        <dbReference type="Proteomes" id="UP000830671"/>
    </source>
</evidence>
<dbReference type="KEGG" id="clup:CLUP02_02635"/>
<proteinExistence type="predicted"/>
<gene>
    <name evidence="1" type="ORF">CLUP02_02635</name>
</gene>
<dbReference type="AlphaFoldDB" id="A0A9Q8WB02"/>
<accession>A0A9Q8WB02</accession>
<organism evidence="1 2">
    <name type="scientific">Colletotrichum lupini</name>
    <dbReference type="NCBI Taxonomy" id="145971"/>
    <lineage>
        <taxon>Eukaryota</taxon>
        <taxon>Fungi</taxon>
        <taxon>Dikarya</taxon>
        <taxon>Ascomycota</taxon>
        <taxon>Pezizomycotina</taxon>
        <taxon>Sordariomycetes</taxon>
        <taxon>Hypocreomycetidae</taxon>
        <taxon>Glomerellales</taxon>
        <taxon>Glomerellaceae</taxon>
        <taxon>Colletotrichum</taxon>
        <taxon>Colletotrichum acutatum species complex</taxon>
    </lineage>
</organism>
<evidence type="ECO:0000313" key="1">
    <source>
        <dbReference type="EMBL" id="UQC77168.1"/>
    </source>
</evidence>
<dbReference type="GeneID" id="73336675"/>